<sequence>MEPAVEVEAGHDLAGLRVTEIADAHGIVHRPAVLAGDPQVHEAAVQQLPPAKALQGTPVARFHTLGQAIPPPVLEHALPSSGAGPASC</sequence>
<comment type="caution">
    <text evidence="1">The sequence shown here is derived from an EMBL/GenBank/DDBJ whole genome shotgun (WGS) entry which is preliminary data.</text>
</comment>
<organism evidence="1 2">
    <name type="scientific">Citricoccus parietis</name>
    <dbReference type="NCBI Taxonomy" id="592307"/>
    <lineage>
        <taxon>Bacteria</taxon>
        <taxon>Bacillati</taxon>
        <taxon>Actinomycetota</taxon>
        <taxon>Actinomycetes</taxon>
        <taxon>Micrococcales</taxon>
        <taxon>Micrococcaceae</taxon>
        <taxon>Citricoccus</taxon>
    </lineage>
</organism>
<keyword evidence="2" id="KW-1185">Reference proteome</keyword>
<dbReference type="EMBL" id="JBHMFI010000001">
    <property type="protein sequence ID" value="MFB9073232.1"/>
    <property type="molecule type" value="Genomic_DNA"/>
</dbReference>
<proteinExistence type="predicted"/>
<protein>
    <submittedName>
        <fullName evidence="1">Uncharacterized protein</fullName>
    </submittedName>
</protein>
<evidence type="ECO:0000313" key="2">
    <source>
        <dbReference type="Proteomes" id="UP001589575"/>
    </source>
</evidence>
<evidence type="ECO:0000313" key="1">
    <source>
        <dbReference type="EMBL" id="MFB9073232.1"/>
    </source>
</evidence>
<name>A0ABV5G2R6_9MICC</name>
<dbReference type="Proteomes" id="UP001589575">
    <property type="component" value="Unassembled WGS sequence"/>
</dbReference>
<gene>
    <name evidence="1" type="ORF">ACFFX0_19335</name>
</gene>
<accession>A0ABV5G2R6</accession>
<reference evidence="1 2" key="1">
    <citation type="submission" date="2024-09" db="EMBL/GenBank/DDBJ databases">
        <authorList>
            <person name="Sun Q."/>
            <person name="Mori K."/>
        </authorList>
    </citation>
    <scope>NUCLEOTIDE SEQUENCE [LARGE SCALE GENOMIC DNA]</scope>
    <source>
        <strain evidence="1 2">CCM 7609</strain>
    </source>
</reference>